<dbReference type="Gene3D" id="3.40.630.30">
    <property type="match status" value="1"/>
</dbReference>
<dbReference type="eggNOG" id="COG0454">
    <property type="taxonomic scope" value="Bacteria"/>
</dbReference>
<sequence>MKHQKHYFKIEAKTDMDTVIIEGPLDSDTLKTYTFDDNLTAFRRPSEQFQALLEIAELPEGRIIVSHIDNHIIGYITFLHPDPLERWSDGNHPFIMELGAVEVALPYRSFGLGGKMLELSTYDDFIENYIIITTEYYWHWDLKNSGLDVYEYKDLMIRLMKRADYEVFQTNDPEITGHPANTLMARIGKNINDKQMQQFDEIRFKNRFLI</sequence>
<name>A0A078M663_9STAP</name>
<dbReference type="SUPFAM" id="SSF55729">
    <property type="entry name" value="Acyl-CoA N-acyltransferases (Nat)"/>
    <property type="match status" value="1"/>
</dbReference>
<dbReference type="AlphaFoldDB" id="A0A078M663"/>
<dbReference type="EMBL" id="CCSE01000001">
    <property type="protein sequence ID" value="CEA00872.1"/>
    <property type="molecule type" value="Genomic_DNA"/>
</dbReference>
<dbReference type="GO" id="GO:0045150">
    <property type="term" value="P:acetoin catabolic process"/>
    <property type="evidence" value="ECO:0007669"/>
    <property type="project" value="InterPro"/>
</dbReference>
<accession>A0A078M663</accession>
<keyword evidence="2" id="KW-1185">Reference proteome</keyword>
<dbReference type="PIRSF" id="PIRSF021278">
    <property type="entry name" value="AcuA"/>
    <property type="match status" value="1"/>
</dbReference>
<dbReference type="RefSeq" id="WP_035809290.1">
    <property type="nucleotide sequence ID" value="NZ_CCSE01000001.1"/>
</dbReference>
<evidence type="ECO:0000313" key="2">
    <source>
        <dbReference type="Proteomes" id="UP000044136"/>
    </source>
</evidence>
<gene>
    <name evidence="1" type="primary">acuA</name>
    <name evidence="1" type="ORF">BN1048_01124</name>
</gene>
<reference evidence="1 2" key="1">
    <citation type="submission" date="2014-07" db="EMBL/GenBank/DDBJ databases">
        <authorList>
            <person name="Urmite Genomes Urmite Genomes"/>
        </authorList>
    </citation>
    <scope>NUCLEOTIDE SEQUENCE [LARGE SCALE GENOMIC DNA]</scope>
    <source>
        <strain evidence="1 2">13MG44_air</strain>
    </source>
</reference>
<proteinExistence type="predicted"/>
<dbReference type="InterPro" id="IPR024699">
    <property type="entry name" value="AcuA"/>
</dbReference>
<dbReference type="InterPro" id="IPR016181">
    <property type="entry name" value="Acyl_CoA_acyltransferase"/>
</dbReference>
<protein>
    <submittedName>
        <fullName evidence="1">Acetoin utilization protein AcuA</fullName>
    </submittedName>
</protein>
<dbReference type="GO" id="GO:0019152">
    <property type="term" value="F:acetoin dehydrogenase (NAD+) activity"/>
    <property type="evidence" value="ECO:0007669"/>
    <property type="project" value="InterPro"/>
</dbReference>
<dbReference type="Proteomes" id="UP000044136">
    <property type="component" value="Unassembled WGS sequence"/>
</dbReference>
<dbReference type="STRING" id="1461582.BN1048_01124"/>
<dbReference type="HOGENOM" id="CLU_113703_0_0_9"/>
<evidence type="ECO:0000313" key="1">
    <source>
        <dbReference type="EMBL" id="CEA00872.1"/>
    </source>
</evidence>
<organism evidence="1 2">
    <name type="scientific">Jeotgalicoccus saudimassiliensis</name>
    <dbReference type="NCBI Taxonomy" id="1461582"/>
    <lineage>
        <taxon>Bacteria</taxon>
        <taxon>Bacillati</taxon>
        <taxon>Bacillota</taxon>
        <taxon>Bacilli</taxon>
        <taxon>Bacillales</taxon>
        <taxon>Staphylococcaceae</taxon>
        <taxon>Jeotgalicoccus</taxon>
    </lineage>
</organism>